<dbReference type="GO" id="GO:0016787">
    <property type="term" value="F:hydrolase activity"/>
    <property type="evidence" value="ECO:0007669"/>
    <property type="project" value="UniProtKB-KW"/>
</dbReference>
<dbReference type="SFLD" id="SFLDS00003">
    <property type="entry name" value="Haloacid_Dehalogenase"/>
    <property type="match status" value="1"/>
</dbReference>
<evidence type="ECO:0000313" key="1">
    <source>
        <dbReference type="EMBL" id="MQS76187.1"/>
    </source>
</evidence>
<dbReference type="EMBL" id="VDFO01000055">
    <property type="protein sequence ID" value="MQS98488.1"/>
    <property type="molecule type" value="Genomic_DNA"/>
</dbReference>
<organism evidence="2 3">
    <name type="scientific">Companilactobacillus halodurans</name>
    <dbReference type="NCBI Taxonomy" id="2584183"/>
    <lineage>
        <taxon>Bacteria</taxon>
        <taxon>Bacillati</taxon>
        <taxon>Bacillota</taxon>
        <taxon>Bacilli</taxon>
        <taxon>Lactobacillales</taxon>
        <taxon>Lactobacillaceae</taxon>
        <taxon>Companilactobacillus</taxon>
    </lineage>
</organism>
<dbReference type="SUPFAM" id="SSF56784">
    <property type="entry name" value="HAD-like"/>
    <property type="match status" value="1"/>
</dbReference>
<evidence type="ECO:0000313" key="2">
    <source>
        <dbReference type="EMBL" id="MQS98488.1"/>
    </source>
</evidence>
<dbReference type="GO" id="GO:0004713">
    <property type="term" value="F:protein tyrosine kinase activity"/>
    <property type="evidence" value="ECO:0007669"/>
    <property type="project" value="TreeGrafter"/>
</dbReference>
<dbReference type="Gene3D" id="1.10.150.240">
    <property type="entry name" value="Putative phosphatase, domain 2"/>
    <property type="match status" value="1"/>
</dbReference>
<evidence type="ECO:0000313" key="4">
    <source>
        <dbReference type="Proteomes" id="UP000414364"/>
    </source>
</evidence>
<dbReference type="InterPro" id="IPR036412">
    <property type="entry name" value="HAD-like_sf"/>
</dbReference>
<dbReference type="GO" id="GO:0005829">
    <property type="term" value="C:cytosol"/>
    <property type="evidence" value="ECO:0007669"/>
    <property type="project" value="TreeGrafter"/>
</dbReference>
<dbReference type="Pfam" id="PF13419">
    <property type="entry name" value="HAD_2"/>
    <property type="match status" value="1"/>
</dbReference>
<dbReference type="PANTHER" id="PTHR43434">
    <property type="entry name" value="PHOSPHOGLYCOLATE PHOSPHATASE"/>
    <property type="match status" value="1"/>
</dbReference>
<dbReference type="InterPro" id="IPR023214">
    <property type="entry name" value="HAD_sf"/>
</dbReference>
<keyword evidence="2" id="KW-0378">Hydrolase</keyword>
<dbReference type="InterPro" id="IPR023198">
    <property type="entry name" value="PGP-like_dom2"/>
</dbReference>
<gene>
    <name evidence="2" type="ORF">FHL05_11550</name>
    <name evidence="1" type="ORF">FHL06_07285</name>
</gene>
<dbReference type="EMBL" id="VDFP01000012">
    <property type="protein sequence ID" value="MQS76187.1"/>
    <property type="molecule type" value="Genomic_DNA"/>
</dbReference>
<dbReference type="Proteomes" id="UP000371423">
    <property type="component" value="Unassembled WGS sequence"/>
</dbReference>
<dbReference type="Gene3D" id="3.40.50.1000">
    <property type="entry name" value="HAD superfamily/HAD-like"/>
    <property type="match status" value="1"/>
</dbReference>
<dbReference type="RefSeq" id="WP_153385577.1">
    <property type="nucleotide sequence ID" value="NZ_VDFO01000055.1"/>
</dbReference>
<dbReference type="OrthoDB" id="9792518at2"/>
<dbReference type="InterPro" id="IPR050155">
    <property type="entry name" value="HAD-like_hydrolase_sf"/>
</dbReference>
<accession>A0A5P1A0W0</accession>
<name>A0A5P1A0W0_9LACO</name>
<protein>
    <submittedName>
        <fullName evidence="2">HAD family hydrolase</fullName>
    </submittedName>
</protein>
<dbReference type="AlphaFoldDB" id="A0A5P1A0W0"/>
<dbReference type="InterPro" id="IPR041492">
    <property type="entry name" value="HAD_2"/>
</dbReference>
<dbReference type="SFLD" id="SFLDG01129">
    <property type="entry name" value="C1.5:_HAD__Beta-PGM__Phosphata"/>
    <property type="match status" value="1"/>
</dbReference>
<comment type="caution">
    <text evidence="2">The sequence shown here is derived from an EMBL/GenBank/DDBJ whole genome shotgun (WGS) entry which is preliminary data.</text>
</comment>
<evidence type="ECO:0000313" key="3">
    <source>
        <dbReference type="Proteomes" id="UP000371423"/>
    </source>
</evidence>
<dbReference type="PANTHER" id="PTHR43434:SF20">
    <property type="entry name" value="5'-NUCLEOTIDASE"/>
    <property type="match status" value="1"/>
</dbReference>
<dbReference type="Proteomes" id="UP000414364">
    <property type="component" value="Unassembled WGS sequence"/>
</dbReference>
<sequence length="216" mass="24558">MRYLFFDFDGTIADTQEGIINALEYMVEKLDMENLGKDVYRQFIGPSLTYSLKKFYPDFPKERYPEAIKAYQAFYNTKGVYQLKIYPHMKDTLEKLDAAGYKLYVSSVKPESLIKKLIPHLGLENYFSGLYGASDDEMTRTAKTEILKYGMQSAGVDSKQTVMIGDRLTDMKGGIDNGVHTLGVLYGFGDRQELEESGAQEIAKEVVDIPETIKKF</sequence>
<reference evidence="3 4" key="1">
    <citation type="journal article" date="2019" name="Syst. Appl. Microbiol.">
        <title>Polyphasic characterization of two novel Lactobacillus spp. isolated from blown salami packages: Description of Lactobacillus halodurans sp. nov. and Lactobacillus salsicarnum sp. nov.</title>
        <authorList>
            <person name="Schuster J.A."/>
            <person name="Klingl A."/>
            <person name="Vogel R.F."/>
            <person name="Ehrmann M.A."/>
        </authorList>
    </citation>
    <scope>NUCLEOTIDE SEQUENCE [LARGE SCALE GENOMIC DNA]</scope>
    <source>
        <strain evidence="2 3">TMW 1.1920</strain>
        <strain evidence="1 4">TMW 1.2172</strain>
    </source>
</reference>
<proteinExistence type="predicted"/>
<keyword evidence="3" id="KW-1185">Reference proteome</keyword>